<feature type="domain" description="Peptidase M16 C-terminal" evidence="4">
    <location>
        <begin position="207"/>
        <end position="386"/>
    </location>
</feature>
<dbReference type="InterPro" id="IPR011249">
    <property type="entry name" value="Metalloenz_LuxS/M16"/>
</dbReference>
<dbReference type="GO" id="GO:0008233">
    <property type="term" value="F:peptidase activity"/>
    <property type="evidence" value="ECO:0007669"/>
    <property type="project" value="UniProtKB-KW"/>
</dbReference>
<dbReference type="Pfam" id="PF05193">
    <property type="entry name" value="Peptidase_M16_C"/>
    <property type="match status" value="2"/>
</dbReference>
<evidence type="ECO:0000313" key="5">
    <source>
        <dbReference type="EMBL" id="SFM86397.1"/>
    </source>
</evidence>
<dbReference type="InterPro" id="IPR007863">
    <property type="entry name" value="Peptidase_M16_C"/>
</dbReference>
<dbReference type="InterPro" id="IPR050361">
    <property type="entry name" value="MPP/UQCRC_Complex"/>
</dbReference>
<accession>A0A1I4UBN8</accession>
<feature type="domain" description="Peptidase M16 C-terminal" evidence="4">
    <location>
        <begin position="639"/>
        <end position="819"/>
    </location>
</feature>
<evidence type="ECO:0000256" key="2">
    <source>
        <dbReference type="SAM" id="SignalP"/>
    </source>
</evidence>
<dbReference type="OrthoDB" id="9811314at2"/>
<organism evidence="5 6">
    <name type="scientific">Thermodesulforhabdus norvegica</name>
    <dbReference type="NCBI Taxonomy" id="39841"/>
    <lineage>
        <taxon>Bacteria</taxon>
        <taxon>Pseudomonadati</taxon>
        <taxon>Thermodesulfobacteriota</taxon>
        <taxon>Syntrophobacteria</taxon>
        <taxon>Syntrophobacterales</taxon>
        <taxon>Thermodesulforhabdaceae</taxon>
        <taxon>Thermodesulforhabdus</taxon>
    </lineage>
</organism>
<evidence type="ECO:0000256" key="1">
    <source>
        <dbReference type="ARBA" id="ARBA00007261"/>
    </source>
</evidence>
<reference evidence="5 6" key="1">
    <citation type="submission" date="2016-10" db="EMBL/GenBank/DDBJ databases">
        <authorList>
            <person name="de Groot N.N."/>
        </authorList>
    </citation>
    <scope>NUCLEOTIDE SEQUENCE [LARGE SCALE GENOMIC DNA]</scope>
    <source>
        <strain evidence="5 6">DSM 9990</strain>
    </source>
</reference>
<gene>
    <name evidence="5" type="ORF">SAMN05660836_01768</name>
</gene>
<comment type="similarity">
    <text evidence="1">Belongs to the peptidase M16 family.</text>
</comment>
<keyword evidence="5" id="KW-0378">Hydrolase</keyword>
<dbReference type="PANTHER" id="PTHR11851:SF49">
    <property type="entry name" value="MITOCHONDRIAL-PROCESSING PEPTIDASE SUBUNIT ALPHA"/>
    <property type="match status" value="1"/>
</dbReference>
<sequence>MPCKPSLKQLIATLLVYFLFLSSGFTNAKAEKGVDFVIPSKPGDTFVVLKNGLTLLISRDPLSPLVAIRIAVKTGSLYEPPLSGLSHYLEHVVAGGSTKRFSEKEAQELVKKLGGATNASTSYATTEYYITTLPEKWQTALDLMLSYLHDCLFDPREVEREKGVILREMQMGENNPERQLWYLFFRSAYRIHPVRNPVIGAKEVFEKLSRDDLIDYYRRWYVPSRMVISVVGPVQGDEVIRTVAQRTSNWETGAVSEPVLPDEPLPVREKRIVKTMNFVKQPRTMIGFPSVTVYDPRMYPLDVLAEILGGAKSGLLVRRLKDELNLVTDIIAFNWTPSFVRGQFIISFDRFSESRPEDVEMAVREVIEEVKADGVTKRELEAAKKRISARFVFERQTAMARAASLISSYIETGDPYFEESYVEKISQVSQKDVQSAAKKYLDWSRATVVSLEPPGLEVGKKPAVQGAPSSALHRPEIMTLENGLRVLIKSDRRSPALYIKLYGIGGQITDPPEKPGLAHFVGSLLTSGTRRYTREEIVQRIEALGGEISCGAGRNSYFLSIKLLRDDLPTGLKILKEILTSSTFPPEEIEKKRRETLTEIGRLKERWEQELLLELHGRFFSKHPYRFSQLGTLEAVKEFSREDVVDYYRRVIVPSDAVLAVYGDVDVDKLKRVLKKTLGKWNRKKEVSPLRVFPKEVDPAEPGKTFRILTEKSSAGLLIATSGLDIHSPLRPALDVLDAHLSGIQYPGGRLHEALRGGANNYVYVVHAFPFYGVKGGYFGIITQTAPEKVNRVLSIIFDELKRVMDRPLSSTELAEAKEMILTMKTFSLESIEAQASEEALNELLGLGRDYRARYEEKLKALSSEEVQKLARELFKRYIIIESLPEGHSEGAE</sequence>
<proteinExistence type="inferred from homology"/>
<evidence type="ECO:0000313" key="6">
    <source>
        <dbReference type="Proteomes" id="UP000199611"/>
    </source>
</evidence>
<dbReference type="STRING" id="39841.SAMN05660836_01768"/>
<feature type="signal peptide" evidence="2">
    <location>
        <begin position="1"/>
        <end position="28"/>
    </location>
</feature>
<dbReference type="SUPFAM" id="SSF63411">
    <property type="entry name" value="LuxS/MPP-like metallohydrolase"/>
    <property type="match status" value="4"/>
</dbReference>
<dbReference type="EMBL" id="FOUU01000005">
    <property type="protein sequence ID" value="SFM86397.1"/>
    <property type="molecule type" value="Genomic_DNA"/>
</dbReference>
<name>A0A1I4UBN8_9BACT</name>
<dbReference type="GO" id="GO:0046872">
    <property type="term" value="F:metal ion binding"/>
    <property type="evidence" value="ECO:0007669"/>
    <property type="project" value="InterPro"/>
</dbReference>
<keyword evidence="6" id="KW-1185">Reference proteome</keyword>
<feature type="domain" description="Peptidase M16 N-terminal" evidence="3">
    <location>
        <begin position="57"/>
        <end position="201"/>
    </location>
</feature>
<dbReference type="RefSeq" id="WP_093395100.1">
    <property type="nucleotide sequence ID" value="NZ_FOUU01000005.1"/>
</dbReference>
<feature type="domain" description="Peptidase M16 N-terminal" evidence="3">
    <location>
        <begin position="485"/>
        <end position="628"/>
    </location>
</feature>
<feature type="chain" id="PRO_5011762328" evidence="2">
    <location>
        <begin position="29"/>
        <end position="893"/>
    </location>
</feature>
<keyword evidence="2" id="KW-0732">Signal</keyword>
<dbReference type="AlphaFoldDB" id="A0A1I4UBN8"/>
<dbReference type="Gene3D" id="3.30.830.10">
    <property type="entry name" value="Metalloenzyme, LuxS/M16 peptidase-like"/>
    <property type="match status" value="4"/>
</dbReference>
<keyword evidence="5" id="KW-0645">Protease</keyword>
<dbReference type="GO" id="GO:0006508">
    <property type="term" value="P:proteolysis"/>
    <property type="evidence" value="ECO:0007669"/>
    <property type="project" value="UniProtKB-KW"/>
</dbReference>
<evidence type="ECO:0000259" key="3">
    <source>
        <dbReference type="Pfam" id="PF00675"/>
    </source>
</evidence>
<dbReference type="Proteomes" id="UP000199611">
    <property type="component" value="Unassembled WGS sequence"/>
</dbReference>
<evidence type="ECO:0000259" key="4">
    <source>
        <dbReference type="Pfam" id="PF05193"/>
    </source>
</evidence>
<protein>
    <submittedName>
        <fullName evidence="5">Zinc protease</fullName>
    </submittedName>
</protein>
<dbReference type="Pfam" id="PF00675">
    <property type="entry name" value="Peptidase_M16"/>
    <property type="match status" value="2"/>
</dbReference>
<dbReference type="PANTHER" id="PTHR11851">
    <property type="entry name" value="METALLOPROTEASE"/>
    <property type="match status" value="1"/>
</dbReference>
<dbReference type="InterPro" id="IPR011765">
    <property type="entry name" value="Pept_M16_N"/>
</dbReference>